<feature type="region of interest" description="Disordered" evidence="7">
    <location>
        <begin position="321"/>
        <end position="343"/>
    </location>
</feature>
<dbReference type="PANTHER" id="PTHR30314:SF3">
    <property type="entry name" value="MITOCHONDRIAL DIVISION PROTEIN FSZA"/>
    <property type="match status" value="1"/>
</dbReference>
<feature type="binding site" evidence="4">
    <location>
        <begin position="112"/>
        <end position="114"/>
    </location>
    <ligand>
        <name>GTP</name>
        <dbReference type="ChEBI" id="CHEBI:37565"/>
    </ligand>
</feature>
<dbReference type="Gene3D" id="3.40.50.1440">
    <property type="entry name" value="Tubulin/FtsZ, GTPase domain"/>
    <property type="match status" value="1"/>
</dbReference>
<dbReference type="SUPFAM" id="SSF52490">
    <property type="entry name" value="Tubulin nucleotide-binding domain-like"/>
    <property type="match status" value="1"/>
</dbReference>
<evidence type="ECO:0000313" key="11">
    <source>
        <dbReference type="Proteomes" id="UP001205919"/>
    </source>
</evidence>
<evidence type="ECO:0000313" key="10">
    <source>
        <dbReference type="EMBL" id="MCQ4813323.1"/>
    </source>
</evidence>
<dbReference type="GO" id="GO:0051258">
    <property type="term" value="P:protein polymerization"/>
    <property type="evidence" value="ECO:0007669"/>
    <property type="project" value="UniProtKB-UniRule"/>
</dbReference>
<evidence type="ECO:0000256" key="4">
    <source>
        <dbReference type="HAMAP-Rule" id="MF_00909"/>
    </source>
</evidence>
<feature type="binding site" evidence="4">
    <location>
        <begin position="25"/>
        <end position="29"/>
    </location>
    <ligand>
        <name>GTP</name>
        <dbReference type="ChEBI" id="CHEBI:37565"/>
    </ligand>
</feature>
<keyword evidence="4 6" id="KW-0131">Cell cycle</keyword>
<dbReference type="HAMAP" id="MF_00909">
    <property type="entry name" value="FtsZ"/>
    <property type="match status" value="1"/>
</dbReference>
<feature type="binding site" evidence="4">
    <location>
        <position position="147"/>
    </location>
    <ligand>
        <name>GTP</name>
        <dbReference type="ChEBI" id="CHEBI:37565"/>
    </ligand>
</feature>
<dbReference type="SMART" id="SM00864">
    <property type="entry name" value="Tubulin"/>
    <property type="match status" value="1"/>
</dbReference>
<name>A0AAW5K3J5_9BACT</name>
<dbReference type="InterPro" id="IPR003008">
    <property type="entry name" value="Tubulin_FtsZ_GTPase"/>
</dbReference>
<dbReference type="SMART" id="SM00865">
    <property type="entry name" value="Tubulin_C"/>
    <property type="match status" value="1"/>
</dbReference>
<dbReference type="InterPro" id="IPR020805">
    <property type="entry name" value="Cell_div_FtsZ_CS"/>
</dbReference>
<dbReference type="NCBIfam" id="TIGR00065">
    <property type="entry name" value="ftsZ"/>
    <property type="match status" value="1"/>
</dbReference>
<dbReference type="FunFam" id="3.40.50.1440:FF:000001">
    <property type="entry name" value="Cell division protein FtsZ"/>
    <property type="match status" value="1"/>
</dbReference>
<comment type="subunit">
    <text evidence="4">Homodimer. Polymerizes to form a dynamic ring structure in a strictly GTP-dependent manner. Interacts directly with several other division proteins.</text>
</comment>
<dbReference type="InterPro" id="IPR000158">
    <property type="entry name" value="Cell_div_FtsZ"/>
</dbReference>
<evidence type="ECO:0000256" key="5">
    <source>
        <dbReference type="NCBIfam" id="TIGR00065"/>
    </source>
</evidence>
<evidence type="ECO:0000259" key="8">
    <source>
        <dbReference type="SMART" id="SM00864"/>
    </source>
</evidence>
<dbReference type="Proteomes" id="UP001205919">
    <property type="component" value="Unassembled WGS sequence"/>
</dbReference>
<keyword evidence="11" id="KW-1185">Reference proteome</keyword>
<organism evidence="10 11">
    <name type="scientific">Cloacibacillus evryensis</name>
    <dbReference type="NCBI Taxonomy" id="508460"/>
    <lineage>
        <taxon>Bacteria</taxon>
        <taxon>Thermotogati</taxon>
        <taxon>Synergistota</taxon>
        <taxon>Synergistia</taxon>
        <taxon>Synergistales</taxon>
        <taxon>Synergistaceae</taxon>
        <taxon>Cloacibacillus</taxon>
    </lineage>
</organism>
<dbReference type="EMBL" id="JANFYT010000004">
    <property type="protein sequence ID" value="MCQ4813323.1"/>
    <property type="molecule type" value="Genomic_DNA"/>
</dbReference>
<keyword evidence="4 6" id="KW-0132">Cell division</keyword>
<evidence type="ECO:0000256" key="7">
    <source>
        <dbReference type="SAM" id="MobiDB-lite"/>
    </source>
</evidence>
<evidence type="ECO:0000256" key="6">
    <source>
        <dbReference type="RuleBase" id="RU000631"/>
    </source>
</evidence>
<evidence type="ECO:0000259" key="9">
    <source>
        <dbReference type="SMART" id="SM00865"/>
    </source>
</evidence>
<comment type="function">
    <text evidence="4 6">Essential cell division protein that forms a contractile ring structure (Z ring) at the future cell division site. The regulation of the ring assembly controls the timing and the location of cell division. One of the functions of the FtsZ ring is to recruit other cell division proteins to the septum to produce a new cell wall between the dividing cells. Binds GTP and shows GTPase activity.</text>
</comment>
<protein>
    <recommendedName>
        <fullName evidence="4 5">Cell division protein FtsZ</fullName>
    </recommendedName>
</protein>
<feature type="binding site" evidence="4">
    <location>
        <position position="143"/>
    </location>
    <ligand>
        <name>GTP</name>
        <dbReference type="ChEBI" id="CHEBI:37565"/>
    </ligand>
</feature>
<comment type="subcellular location">
    <subcellularLocation>
        <location evidence="4">Cytoplasm</location>
    </subcellularLocation>
    <text evidence="4">Assembles at midcell at the inner surface of the cytoplasmic membrane.</text>
</comment>
<reference evidence="10 11" key="1">
    <citation type="submission" date="2022-06" db="EMBL/GenBank/DDBJ databases">
        <title>Isolation of gut microbiota from human fecal samples.</title>
        <authorList>
            <person name="Pamer E.G."/>
            <person name="Barat B."/>
            <person name="Waligurski E."/>
            <person name="Medina S."/>
            <person name="Paddock L."/>
            <person name="Mostad J."/>
        </authorList>
    </citation>
    <scope>NUCLEOTIDE SEQUENCE [LARGE SCALE GENOMIC DNA]</scope>
    <source>
        <strain evidence="10 11">DFI.9.90</strain>
    </source>
</reference>
<dbReference type="RefSeq" id="WP_034442722.1">
    <property type="nucleotide sequence ID" value="NZ_CP171104.1"/>
</dbReference>
<dbReference type="GO" id="GO:0005737">
    <property type="term" value="C:cytoplasm"/>
    <property type="evidence" value="ECO:0007669"/>
    <property type="project" value="UniProtKB-SubCell"/>
</dbReference>
<dbReference type="InterPro" id="IPR024757">
    <property type="entry name" value="FtsZ_C"/>
</dbReference>
<feature type="compositionally biased region" description="Basic and acidic residues" evidence="7">
    <location>
        <begin position="393"/>
        <end position="403"/>
    </location>
</feature>
<keyword evidence="4 6" id="KW-0717">Septation</keyword>
<accession>A0AAW5K3J5</accession>
<dbReference type="InterPro" id="IPR037103">
    <property type="entry name" value="Tubulin/FtsZ-like_C"/>
</dbReference>
<dbReference type="Pfam" id="PF12327">
    <property type="entry name" value="FtsZ_C"/>
    <property type="match status" value="1"/>
</dbReference>
<dbReference type="Pfam" id="PF00091">
    <property type="entry name" value="Tubulin"/>
    <property type="match status" value="1"/>
</dbReference>
<dbReference type="AlphaFoldDB" id="A0AAW5K3J5"/>
<sequence>MSEIFQLDKSNFPAREVIKVVGVGGAGNNALNHIIRGGVSGVEFIAANTDIAHLELSEASCRIILGKELTKGLGAGSDPEIGNKSAMESREELRAVVEGADMVFVAAGMGGGTGTGAAPVIAGIAKEAGALVVAVVTLPFTFEGRRRIRQANSGIVQLRDKVDALIIIPNDRLLGVTDKKTSVNDAFRMADGVLHQAVQGVTDLIKRPGLVNVDFADVKTIMSNAGTAIMGIGEGYGEKRAATAAFNAINSPLMDSKMSGAKGILFNITGGASVGIHEINEAISIITEAADEDAFIIWGHVFDPEMEDSIQITVIATGFDDNDKQESGVPKTAAFSAPEPAPVRAAAQSVRTNSTGVTTKGLDIAAVKNLNSYTAAKSAPVHQPEPVQTEQPAEQKPKRHEQVIKTAPNVTVTDEDLFKQSGAPVDQYDIPAYLRKRRQS</sequence>
<evidence type="ECO:0000256" key="1">
    <source>
        <dbReference type="ARBA" id="ARBA00009690"/>
    </source>
</evidence>
<keyword evidence="3 4" id="KW-0342">GTP-binding</keyword>
<feature type="region of interest" description="Disordered" evidence="7">
    <location>
        <begin position="375"/>
        <end position="440"/>
    </location>
</feature>
<dbReference type="InterPro" id="IPR008280">
    <property type="entry name" value="Tub_FtsZ_C"/>
</dbReference>
<dbReference type="PROSITE" id="PS01135">
    <property type="entry name" value="FTSZ_2"/>
    <property type="match status" value="1"/>
</dbReference>
<dbReference type="InterPro" id="IPR018316">
    <property type="entry name" value="Tubulin/FtsZ_2-layer-sand-dom"/>
</dbReference>
<comment type="similarity">
    <text evidence="1 4 6">Belongs to the FtsZ family.</text>
</comment>
<feature type="domain" description="Tubulin/FtsZ GTPase" evidence="8">
    <location>
        <begin position="17"/>
        <end position="209"/>
    </location>
</feature>
<dbReference type="SUPFAM" id="SSF55307">
    <property type="entry name" value="Tubulin C-terminal domain-like"/>
    <property type="match status" value="1"/>
</dbReference>
<proteinExistence type="inferred from homology"/>
<dbReference type="GO" id="GO:0000917">
    <property type="term" value="P:division septum assembly"/>
    <property type="evidence" value="ECO:0007669"/>
    <property type="project" value="UniProtKB-KW"/>
</dbReference>
<comment type="caution">
    <text evidence="10">The sequence shown here is derived from an EMBL/GenBank/DDBJ whole genome shotgun (WGS) entry which is preliminary data.</text>
</comment>
<dbReference type="GO" id="GO:0003924">
    <property type="term" value="F:GTPase activity"/>
    <property type="evidence" value="ECO:0007669"/>
    <property type="project" value="UniProtKB-UniRule"/>
</dbReference>
<dbReference type="CDD" id="cd02201">
    <property type="entry name" value="FtsZ_type1"/>
    <property type="match status" value="1"/>
</dbReference>
<dbReference type="GO" id="GO:0005525">
    <property type="term" value="F:GTP binding"/>
    <property type="evidence" value="ECO:0007669"/>
    <property type="project" value="UniProtKB-UniRule"/>
</dbReference>
<dbReference type="GO" id="GO:0043093">
    <property type="term" value="P:FtsZ-dependent cytokinesis"/>
    <property type="evidence" value="ECO:0007669"/>
    <property type="project" value="UniProtKB-UniRule"/>
</dbReference>
<dbReference type="PRINTS" id="PR00423">
    <property type="entry name" value="CELLDVISFTSZ"/>
</dbReference>
<gene>
    <name evidence="4 10" type="primary">ftsZ</name>
    <name evidence="10" type="ORF">NE630_02665</name>
</gene>
<dbReference type="InterPro" id="IPR036525">
    <property type="entry name" value="Tubulin/FtsZ_GTPase_sf"/>
</dbReference>
<keyword evidence="2 4" id="KW-0547">Nucleotide-binding</keyword>
<dbReference type="GO" id="GO:0032153">
    <property type="term" value="C:cell division site"/>
    <property type="evidence" value="ECO:0007669"/>
    <property type="project" value="UniProtKB-UniRule"/>
</dbReference>
<keyword evidence="4" id="KW-0963">Cytoplasm</keyword>
<feature type="domain" description="Tubulin/FtsZ 2-layer sandwich" evidence="9">
    <location>
        <begin position="211"/>
        <end position="328"/>
    </location>
</feature>
<evidence type="ECO:0000256" key="3">
    <source>
        <dbReference type="ARBA" id="ARBA00023134"/>
    </source>
</evidence>
<dbReference type="Gene3D" id="3.30.1330.20">
    <property type="entry name" value="Tubulin/FtsZ, C-terminal domain"/>
    <property type="match status" value="1"/>
</dbReference>
<feature type="binding site" evidence="4">
    <location>
        <position position="191"/>
    </location>
    <ligand>
        <name>GTP</name>
        <dbReference type="ChEBI" id="CHEBI:37565"/>
    </ligand>
</feature>
<dbReference type="PANTHER" id="PTHR30314">
    <property type="entry name" value="CELL DIVISION PROTEIN FTSZ-RELATED"/>
    <property type="match status" value="1"/>
</dbReference>
<dbReference type="InterPro" id="IPR045061">
    <property type="entry name" value="FtsZ/CetZ"/>
</dbReference>
<evidence type="ECO:0000256" key="2">
    <source>
        <dbReference type="ARBA" id="ARBA00022741"/>
    </source>
</evidence>